<dbReference type="Pfam" id="PF26347">
    <property type="entry name" value="YtrI_sporulation"/>
    <property type="match status" value="1"/>
</dbReference>
<reference evidence="5" key="2">
    <citation type="submission" date="2014-05" db="EMBL/GenBank/DDBJ databases">
        <title>Draft genome sequence of Virgibacillus massiliensis Vm-5.</title>
        <authorList>
            <person name="Khelaifia S."/>
            <person name="Croce O."/>
            <person name="Lagier J.C."/>
            <person name="Raoult D."/>
        </authorList>
    </citation>
    <scope>NUCLEOTIDE SEQUENCE [LARGE SCALE GENOMIC DNA]</scope>
    <source>
        <strain evidence="5">Vm-5</strain>
    </source>
</reference>
<feature type="domain" description="Sporulation membrane protein YtrI C-terminal" evidence="3">
    <location>
        <begin position="81"/>
        <end position="163"/>
    </location>
</feature>
<comment type="caution">
    <text evidence="4">The sequence shown here is derived from an EMBL/GenBank/DDBJ whole genome shotgun (WGS) entry which is preliminary data.</text>
</comment>
<organism evidence="4 5">
    <name type="scientific">Virgibacillus massiliensis</name>
    <dbReference type="NCBI Taxonomy" id="1462526"/>
    <lineage>
        <taxon>Bacteria</taxon>
        <taxon>Bacillati</taxon>
        <taxon>Bacillota</taxon>
        <taxon>Bacilli</taxon>
        <taxon>Bacillales</taxon>
        <taxon>Bacillaceae</taxon>
        <taxon>Virgibacillus</taxon>
    </lineage>
</organism>
<dbReference type="RefSeq" id="WP_021290868.1">
    <property type="nucleotide sequence ID" value="NZ_BNER01000002.1"/>
</dbReference>
<dbReference type="eggNOG" id="ENOG5031KY3">
    <property type="taxonomic scope" value="Bacteria"/>
</dbReference>
<keyword evidence="1" id="KW-0175">Coiled coil</keyword>
<dbReference type="OrthoDB" id="2691164at2"/>
<dbReference type="STRING" id="1462526.BN990_01620"/>
<evidence type="ECO:0000313" key="4">
    <source>
        <dbReference type="EMBL" id="CDQ39325.1"/>
    </source>
</evidence>
<dbReference type="AlphaFoldDB" id="A0A024QAT1"/>
<reference evidence="4 5" key="1">
    <citation type="submission" date="2014-03" db="EMBL/GenBank/DDBJ databases">
        <authorList>
            <person name="Urmite Genomes U."/>
        </authorList>
    </citation>
    <scope>NUCLEOTIDE SEQUENCE [LARGE SCALE GENOMIC DNA]</scope>
    <source>
        <strain evidence="4 5">Vm-5</strain>
    </source>
</reference>
<name>A0A024QAT1_9BACI</name>
<proteinExistence type="predicted"/>
<feature type="transmembrane region" description="Helical" evidence="2">
    <location>
        <begin position="12"/>
        <end position="34"/>
    </location>
</feature>
<evidence type="ECO:0000256" key="2">
    <source>
        <dbReference type="SAM" id="Phobius"/>
    </source>
</evidence>
<evidence type="ECO:0000259" key="3">
    <source>
        <dbReference type="Pfam" id="PF26347"/>
    </source>
</evidence>
<feature type="coiled-coil region" evidence="1">
    <location>
        <begin position="38"/>
        <end position="72"/>
    </location>
</feature>
<keyword evidence="2" id="KW-0472">Membrane</keyword>
<evidence type="ECO:0000256" key="1">
    <source>
        <dbReference type="SAM" id="Coils"/>
    </source>
</evidence>
<keyword evidence="5" id="KW-1185">Reference proteome</keyword>
<keyword evidence="2" id="KW-1133">Transmembrane helix</keyword>
<dbReference type="EMBL" id="CCDP010000001">
    <property type="protein sequence ID" value="CDQ39325.1"/>
    <property type="molecule type" value="Genomic_DNA"/>
</dbReference>
<protein>
    <submittedName>
        <fullName evidence="4">Sporulation membrane protein YtrI</fullName>
    </submittedName>
</protein>
<gene>
    <name evidence="4" type="primary">ytrI</name>
    <name evidence="4" type="ORF">BN990_01620</name>
</gene>
<dbReference type="NCBIfam" id="NF041479">
    <property type="entry name" value="spor_membprot_YtrI"/>
    <property type="match status" value="1"/>
</dbReference>
<keyword evidence="2" id="KW-0812">Transmembrane</keyword>
<dbReference type="InterPro" id="IPR058620">
    <property type="entry name" value="YtrI_C"/>
</dbReference>
<accession>A0A024QAT1</accession>
<dbReference type="Proteomes" id="UP000028875">
    <property type="component" value="Unassembled WGS sequence"/>
</dbReference>
<evidence type="ECO:0000313" key="5">
    <source>
        <dbReference type="Proteomes" id="UP000028875"/>
    </source>
</evidence>
<dbReference type="InterPro" id="IPR048198">
    <property type="entry name" value="YtrI"/>
</dbReference>
<sequence>MHIPPYHKKVTWQRFFVGVMVGGVVAYCTLLYMYGSMYESLIAQNNAFRSEITELRNQNDSLLEDNDDLSERPSEEVTVESINLTIENMEELRLDRLIADKLKELVQQELKHVVGKDLSIIGESDQLLESTVENKSFEVEEFTYTLTITKLIISKNIKITAKAERTT</sequence>